<comment type="caution">
    <text evidence="2">The sequence shown here is derived from an EMBL/GenBank/DDBJ whole genome shotgun (WGS) entry which is preliminary data.</text>
</comment>
<name>A0A0H1BQ83_9EURO</name>
<evidence type="ECO:0000313" key="2">
    <source>
        <dbReference type="EMBL" id="KLJ13273.1"/>
    </source>
</evidence>
<dbReference type="Proteomes" id="UP000053573">
    <property type="component" value="Unassembled WGS sequence"/>
</dbReference>
<evidence type="ECO:0000313" key="3">
    <source>
        <dbReference type="Proteomes" id="UP000053573"/>
    </source>
</evidence>
<dbReference type="EMBL" id="LDEV01000420">
    <property type="protein sequence ID" value="KLJ13273.1"/>
    <property type="molecule type" value="Genomic_DNA"/>
</dbReference>
<keyword evidence="3" id="KW-1185">Reference proteome</keyword>
<organism evidence="2 3">
    <name type="scientific">Blastomyces silverae</name>
    <dbReference type="NCBI Taxonomy" id="2060906"/>
    <lineage>
        <taxon>Eukaryota</taxon>
        <taxon>Fungi</taxon>
        <taxon>Dikarya</taxon>
        <taxon>Ascomycota</taxon>
        <taxon>Pezizomycotina</taxon>
        <taxon>Eurotiomycetes</taxon>
        <taxon>Eurotiomycetidae</taxon>
        <taxon>Onygenales</taxon>
        <taxon>Ajellomycetaceae</taxon>
        <taxon>Blastomyces</taxon>
    </lineage>
</organism>
<dbReference type="OrthoDB" id="10511175at2759"/>
<proteinExistence type="predicted"/>
<protein>
    <submittedName>
        <fullName evidence="2">Uncharacterized protein</fullName>
    </submittedName>
</protein>
<sequence>MHQPPHARDGTVQLRTSTSSSLHALGKLLRPEQATNQITQLGSARHLLRAREVSERSERREVELVPYHTSDDVTMGLSFSFRRGCGCGHGGDPVTCILLMFEDTPFLSKTAGKPYGRMVQGGSSISKPSFAYDKPLGNRADSINQNRGGEGQGTRKAVSSP</sequence>
<evidence type="ECO:0000256" key="1">
    <source>
        <dbReference type="SAM" id="MobiDB-lite"/>
    </source>
</evidence>
<dbReference type="AlphaFoldDB" id="A0A0H1BQ83"/>
<accession>A0A0H1BQ83</accession>
<gene>
    <name evidence="2" type="ORF">EMPG_11774</name>
</gene>
<reference evidence="3" key="1">
    <citation type="journal article" date="2015" name="PLoS Genet.">
        <title>The dynamic genome and transcriptome of the human fungal pathogen Blastomyces and close relative Emmonsia.</title>
        <authorList>
            <person name="Munoz J.F."/>
            <person name="Gauthier G.M."/>
            <person name="Desjardins C.A."/>
            <person name="Gallo J.E."/>
            <person name="Holder J."/>
            <person name="Sullivan T.D."/>
            <person name="Marty A.J."/>
            <person name="Carmen J.C."/>
            <person name="Chen Z."/>
            <person name="Ding L."/>
            <person name="Gujja S."/>
            <person name="Magrini V."/>
            <person name="Misas E."/>
            <person name="Mitreva M."/>
            <person name="Priest M."/>
            <person name="Saif S."/>
            <person name="Whiston E.A."/>
            <person name="Young S."/>
            <person name="Zeng Q."/>
            <person name="Goldman W.E."/>
            <person name="Mardis E.R."/>
            <person name="Taylor J.W."/>
            <person name="McEwen J.G."/>
            <person name="Clay O.K."/>
            <person name="Klein B.S."/>
            <person name="Cuomo C.A."/>
        </authorList>
    </citation>
    <scope>NUCLEOTIDE SEQUENCE [LARGE SCALE GENOMIC DNA]</scope>
    <source>
        <strain evidence="3">UAMH 139</strain>
    </source>
</reference>
<feature type="region of interest" description="Disordered" evidence="1">
    <location>
        <begin position="119"/>
        <end position="161"/>
    </location>
</feature>